<dbReference type="NCBIfam" id="TIGR02605">
    <property type="entry name" value="CxxC_CxxC_SSSS"/>
    <property type="match status" value="1"/>
</dbReference>
<dbReference type="InterPro" id="IPR013429">
    <property type="entry name" value="Regulatory_FmdB_Zinc_ribbon"/>
</dbReference>
<protein>
    <recommendedName>
        <fullName evidence="1">Putative regulatory protein FmdB zinc ribbon domain-containing protein</fullName>
    </recommendedName>
</protein>
<evidence type="ECO:0000313" key="2">
    <source>
        <dbReference type="EMBL" id="VGO20149.1"/>
    </source>
</evidence>
<evidence type="ECO:0000313" key="3">
    <source>
        <dbReference type="Proteomes" id="UP000346198"/>
    </source>
</evidence>
<name>A0A6C2UJL2_9BACT</name>
<reference evidence="2 3" key="1">
    <citation type="submission" date="2019-04" db="EMBL/GenBank/DDBJ databases">
        <authorList>
            <person name="Van Vliet M D."/>
        </authorList>
    </citation>
    <scope>NUCLEOTIDE SEQUENCE [LARGE SCALE GENOMIC DNA]</scope>
    <source>
        <strain evidence="2 3">F21</strain>
    </source>
</reference>
<dbReference type="EMBL" id="CAAHFH010000001">
    <property type="protein sequence ID" value="VGO20149.1"/>
    <property type="molecule type" value="Genomic_DNA"/>
</dbReference>
<dbReference type="Proteomes" id="UP000346198">
    <property type="component" value="Unassembled WGS sequence"/>
</dbReference>
<gene>
    <name evidence="2" type="ORF">SCARR_02210</name>
</gene>
<accession>A0A6C2UJL2</accession>
<feature type="domain" description="Putative regulatory protein FmdB zinc ribbon" evidence="1">
    <location>
        <begin position="1"/>
        <end position="48"/>
    </location>
</feature>
<keyword evidence="3" id="KW-1185">Reference proteome</keyword>
<sequence>MPIREYAAVDPKKSCRHCKEGFEEVESMEAPARATCPRCGGKVQRQLSAPSVGGSKSGLHDRAKNAGFTTYEKLGKGEYEKKY</sequence>
<dbReference type="SMART" id="SM00834">
    <property type="entry name" value="CxxC_CXXC_SSSS"/>
    <property type="match status" value="1"/>
</dbReference>
<organism evidence="2 3">
    <name type="scientific">Pontiella sulfatireligans</name>
    <dbReference type="NCBI Taxonomy" id="2750658"/>
    <lineage>
        <taxon>Bacteria</taxon>
        <taxon>Pseudomonadati</taxon>
        <taxon>Kiritimatiellota</taxon>
        <taxon>Kiritimatiellia</taxon>
        <taxon>Kiritimatiellales</taxon>
        <taxon>Pontiellaceae</taxon>
        <taxon>Pontiella</taxon>
    </lineage>
</organism>
<dbReference type="RefSeq" id="WP_136061591.1">
    <property type="nucleotide sequence ID" value="NZ_CAAHFH010000001.1"/>
</dbReference>
<evidence type="ECO:0000259" key="1">
    <source>
        <dbReference type="SMART" id="SM00834"/>
    </source>
</evidence>
<dbReference type="AlphaFoldDB" id="A0A6C2UJL2"/>
<proteinExistence type="predicted"/>